<dbReference type="Gene3D" id="3.90.1070.10">
    <property type="match status" value="1"/>
</dbReference>
<dbReference type="InterPro" id="IPR044161">
    <property type="entry name" value="SPS"/>
</dbReference>
<keyword evidence="5" id="KW-1185">Reference proteome</keyword>
<evidence type="ECO:0000259" key="3">
    <source>
        <dbReference type="Pfam" id="PF05116"/>
    </source>
</evidence>
<gene>
    <name evidence="4" type="ORF">GH714_020031</name>
</gene>
<evidence type="ECO:0000256" key="2">
    <source>
        <dbReference type="ARBA" id="ARBA00022679"/>
    </source>
</evidence>
<dbReference type="EMBL" id="JAAGAX010000012">
    <property type="protein sequence ID" value="KAF2297252.1"/>
    <property type="molecule type" value="Genomic_DNA"/>
</dbReference>
<keyword evidence="1" id="KW-0328">Glycosyltransferase</keyword>
<dbReference type="InterPro" id="IPR023214">
    <property type="entry name" value="HAD_sf"/>
</dbReference>
<accession>A0A6A6L738</accession>
<dbReference type="Gene3D" id="3.40.50.1000">
    <property type="entry name" value="HAD superfamily/HAD-like"/>
    <property type="match status" value="1"/>
</dbReference>
<evidence type="ECO:0000313" key="5">
    <source>
        <dbReference type="Proteomes" id="UP000467840"/>
    </source>
</evidence>
<dbReference type="GO" id="GO:0016757">
    <property type="term" value="F:glycosyltransferase activity"/>
    <property type="evidence" value="ECO:0007669"/>
    <property type="project" value="UniProtKB-KW"/>
</dbReference>
<name>A0A6A6L738_HEVBR</name>
<dbReference type="PANTHER" id="PTHR46039:SF1">
    <property type="entry name" value="SUCROSE-PHOSPHATE SYNTHASE 4"/>
    <property type="match status" value="1"/>
</dbReference>
<keyword evidence="2" id="KW-0808">Transferase</keyword>
<sequence>MLFVIAADCYDWYRWPGENVRSMAIRLAKLEDGAEDDVLEYVQTSGSRSYSYIIKPGAKTRKVDEIRQRLRMRGFRCNLVYTRAASRLNVIPLFASRKQALRYLSVKWGIDLSKTFVFVGEKGDTDYEELLAGLHKTIIMRGSWGMEVRSFFAVKTALKEKILSPKKALA</sequence>
<evidence type="ECO:0000313" key="4">
    <source>
        <dbReference type="EMBL" id="KAF2297252.1"/>
    </source>
</evidence>
<evidence type="ECO:0000256" key="1">
    <source>
        <dbReference type="ARBA" id="ARBA00022676"/>
    </source>
</evidence>
<dbReference type="PANTHER" id="PTHR46039">
    <property type="entry name" value="SUCROSE-PHOSPHATE SYNTHASE 3-RELATED"/>
    <property type="match status" value="1"/>
</dbReference>
<proteinExistence type="predicted"/>
<dbReference type="AlphaFoldDB" id="A0A6A6L738"/>
<comment type="caution">
    <text evidence="4">The sequence shown here is derived from an EMBL/GenBank/DDBJ whole genome shotgun (WGS) entry which is preliminary data.</text>
</comment>
<dbReference type="Pfam" id="PF05116">
    <property type="entry name" value="S6PP"/>
    <property type="match status" value="1"/>
</dbReference>
<organism evidence="4 5">
    <name type="scientific">Hevea brasiliensis</name>
    <name type="common">Para rubber tree</name>
    <name type="synonym">Siphonia brasiliensis</name>
    <dbReference type="NCBI Taxonomy" id="3981"/>
    <lineage>
        <taxon>Eukaryota</taxon>
        <taxon>Viridiplantae</taxon>
        <taxon>Streptophyta</taxon>
        <taxon>Embryophyta</taxon>
        <taxon>Tracheophyta</taxon>
        <taxon>Spermatophyta</taxon>
        <taxon>Magnoliopsida</taxon>
        <taxon>eudicotyledons</taxon>
        <taxon>Gunneridae</taxon>
        <taxon>Pentapetalae</taxon>
        <taxon>rosids</taxon>
        <taxon>fabids</taxon>
        <taxon>Malpighiales</taxon>
        <taxon>Euphorbiaceae</taxon>
        <taxon>Crotonoideae</taxon>
        <taxon>Micrandreae</taxon>
        <taxon>Hevea</taxon>
    </lineage>
</organism>
<reference evidence="4 5" key="1">
    <citation type="journal article" date="2020" name="Mol. Plant">
        <title>The Chromosome-Based Rubber Tree Genome Provides New Insights into Spurge Genome Evolution and Rubber Biosynthesis.</title>
        <authorList>
            <person name="Liu J."/>
            <person name="Shi C."/>
            <person name="Shi C.C."/>
            <person name="Li W."/>
            <person name="Zhang Q.J."/>
            <person name="Zhang Y."/>
            <person name="Li K."/>
            <person name="Lu H.F."/>
            <person name="Shi C."/>
            <person name="Zhu S.T."/>
            <person name="Xiao Z.Y."/>
            <person name="Nan H."/>
            <person name="Yue Y."/>
            <person name="Zhu X.G."/>
            <person name="Wu Y."/>
            <person name="Hong X.N."/>
            <person name="Fan G.Y."/>
            <person name="Tong Y."/>
            <person name="Zhang D."/>
            <person name="Mao C.L."/>
            <person name="Liu Y.L."/>
            <person name="Hao S.J."/>
            <person name="Liu W.Q."/>
            <person name="Lv M.Q."/>
            <person name="Zhang H.B."/>
            <person name="Liu Y."/>
            <person name="Hu-Tang G.R."/>
            <person name="Wang J.P."/>
            <person name="Wang J.H."/>
            <person name="Sun Y.H."/>
            <person name="Ni S.B."/>
            <person name="Chen W.B."/>
            <person name="Zhang X.C."/>
            <person name="Jiao Y.N."/>
            <person name="Eichler E.E."/>
            <person name="Li G.H."/>
            <person name="Liu X."/>
            <person name="Gao L.Z."/>
        </authorList>
    </citation>
    <scope>NUCLEOTIDE SEQUENCE [LARGE SCALE GENOMIC DNA]</scope>
    <source>
        <strain evidence="5">cv. GT1</strain>
        <tissue evidence="4">Leaf</tissue>
    </source>
</reference>
<feature type="domain" description="Sucrose phosphatase-like" evidence="3">
    <location>
        <begin position="49"/>
        <end position="126"/>
    </location>
</feature>
<dbReference type="InterPro" id="IPR006380">
    <property type="entry name" value="SPP-like_dom"/>
</dbReference>
<dbReference type="Proteomes" id="UP000467840">
    <property type="component" value="Chromosome 18"/>
</dbReference>
<protein>
    <recommendedName>
        <fullName evidence="3">Sucrose phosphatase-like domain-containing protein</fullName>
    </recommendedName>
</protein>